<dbReference type="KEGG" id="amur:ADH66_11410"/>
<evidence type="ECO:0000313" key="4">
    <source>
        <dbReference type="EMBL" id="QQR30483.1"/>
    </source>
</evidence>
<name>A0A1Z2XS26_9FIRM</name>
<evidence type="ECO:0000313" key="5">
    <source>
        <dbReference type="Proteomes" id="UP000196710"/>
    </source>
</evidence>
<dbReference type="Proteomes" id="UP000196710">
    <property type="component" value="Chromosome"/>
</dbReference>
<dbReference type="Pfam" id="PF09578">
    <property type="entry name" value="Spore_YabQ"/>
    <property type="match status" value="1"/>
</dbReference>
<keyword evidence="2" id="KW-0812">Transmembrane</keyword>
<dbReference type="RefSeq" id="WP_066540741.1">
    <property type="nucleotide sequence ID" value="NZ_CAJTCQ010000009.1"/>
</dbReference>
<protein>
    <submittedName>
        <fullName evidence="4">Spore cortex biosynthesis protein YabQ</fullName>
    </submittedName>
</protein>
<evidence type="ECO:0000256" key="1">
    <source>
        <dbReference type="SAM" id="MobiDB-lite"/>
    </source>
</evidence>
<evidence type="ECO:0000256" key="2">
    <source>
        <dbReference type="SAM" id="Phobius"/>
    </source>
</evidence>
<evidence type="ECO:0000313" key="3">
    <source>
        <dbReference type="EMBL" id="ASB41209.1"/>
    </source>
</evidence>
<feature type="compositionally biased region" description="Basic and acidic residues" evidence="1">
    <location>
        <begin position="125"/>
        <end position="135"/>
    </location>
</feature>
<proteinExistence type="predicted"/>
<gene>
    <name evidence="3" type="ORF">ADH66_11410</name>
    <name evidence="4" type="ORF">I5Q82_01730</name>
</gene>
<accession>A0A1Z2XS26</accession>
<feature type="region of interest" description="Disordered" evidence="1">
    <location>
        <begin position="125"/>
        <end position="182"/>
    </location>
</feature>
<feature type="compositionally biased region" description="Basic residues" evidence="1">
    <location>
        <begin position="155"/>
        <end position="175"/>
    </location>
</feature>
<feature type="compositionally biased region" description="Basic residues" evidence="1">
    <location>
        <begin position="136"/>
        <end position="145"/>
    </location>
</feature>
<keyword evidence="2" id="KW-1133">Transmembrane helix</keyword>
<evidence type="ECO:0000313" key="6">
    <source>
        <dbReference type="Proteomes" id="UP000596035"/>
    </source>
</evidence>
<reference evidence="5" key="2">
    <citation type="submission" date="2017-05" db="EMBL/GenBank/DDBJ databases">
        <title>Improved OligoMM genomes.</title>
        <authorList>
            <person name="Garzetti D."/>
        </authorList>
    </citation>
    <scope>NUCLEOTIDE SEQUENCE [LARGE SCALE GENOMIC DNA]</scope>
    <source>
        <strain evidence="5">KB18</strain>
    </source>
</reference>
<dbReference type="NCBIfam" id="TIGR02893">
    <property type="entry name" value="spore_yabQ"/>
    <property type="match status" value="1"/>
</dbReference>
<dbReference type="EMBL" id="CP021422">
    <property type="protein sequence ID" value="ASB41209.1"/>
    <property type="molecule type" value="Genomic_DNA"/>
</dbReference>
<keyword evidence="5" id="KW-1185">Reference proteome</keyword>
<organism evidence="4 6">
    <name type="scientific">Acutalibacter muris</name>
    <dbReference type="NCBI Taxonomy" id="1796620"/>
    <lineage>
        <taxon>Bacteria</taxon>
        <taxon>Bacillati</taxon>
        <taxon>Bacillota</taxon>
        <taxon>Clostridia</taxon>
        <taxon>Eubacteriales</taxon>
        <taxon>Acutalibacteraceae</taxon>
        <taxon>Acutalibacter</taxon>
    </lineage>
</organism>
<dbReference type="EMBL" id="CP065321">
    <property type="protein sequence ID" value="QQR30483.1"/>
    <property type="molecule type" value="Genomic_DNA"/>
</dbReference>
<sequence>MTGLTLPAACLCLMTGALLGGLFLFFKLLRGLLYGGRLCAAALDIIFCLVWALTAFLCALVVDKGRLRMFQVVMQVLGAWGTVVALDPFINGVTNIVRRFGRWLGKGLSRPASFLRKRWRIKRADMKAKRDERRKAAQSRKKPGRGKVPGGKGTPRYRKVPVKSKRYALKKKKTKNPLEKLT</sequence>
<reference evidence="3" key="1">
    <citation type="journal article" date="2017" name="Genome Announc.">
        <title>High-Quality Whole-Genome Sequences of the Oligo-Mouse-Microbiota Bacterial Community.</title>
        <authorList>
            <person name="Garzetti D."/>
            <person name="Brugiroux S."/>
            <person name="Bunk B."/>
            <person name="Pukall R."/>
            <person name="McCoy K.D."/>
            <person name="Macpherson A.J."/>
            <person name="Stecher B."/>
        </authorList>
    </citation>
    <scope>NUCLEOTIDE SEQUENCE</scope>
    <source>
        <strain evidence="3">KB18</strain>
    </source>
</reference>
<feature type="transmembrane region" description="Helical" evidence="2">
    <location>
        <begin position="38"/>
        <end position="62"/>
    </location>
</feature>
<reference evidence="4 6" key="3">
    <citation type="submission" date="2020-11" db="EMBL/GenBank/DDBJ databases">
        <title>Closed and high quality bacterial genomes of the OMM12 community.</title>
        <authorList>
            <person name="Marbouty M."/>
            <person name="Lamy-Besnier Q."/>
            <person name="Debarbieux L."/>
            <person name="Koszul R."/>
        </authorList>
    </citation>
    <scope>NUCLEOTIDE SEQUENCE [LARGE SCALE GENOMIC DNA]</scope>
    <source>
        <strain evidence="4 6">KB18</strain>
    </source>
</reference>
<feature type="transmembrane region" description="Helical" evidence="2">
    <location>
        <begin position="68"/>
        <end position="90"/>
    </location>
</feature>
<keyword evidence="2" id="KW-0472">Membrane</keyword>
<dbReference type="Proteomes" id="UP000596035">
    <property type="component" value="Chromosome"/>
</dbReference>
<feature type="transmembrane region" description="Helical" evidence="2">
    <location>
        <begin position="6"/>
        <end position="26"/>
    </location>
</feature>
<dbReference type="InterPro" id="IPR019074">
    <property type="entry name" value="YabQ"/>
</dbReference>
<dbReference type="AlphaFoldDB" id="A0A1Z2XS26"/>